<protein>
    <submittedName>
        <fullName evidence="1">Uncharacterized protein</fullName>
    </submittedName>
</protein>
<comment type="caution">
    <text evidence="1">The sequence shown here is derived from an EMBL/GenBank/DDBJ whole genome shotgun (WGS) entry which is preliminary data.</text>
</comment>
<organism evidence="1 2">
    <name type="scientific">Drosophila gunungcola</name>
    <name type="common">fruit fly</name>
    <dbReference type="NCBI Taxonomy" id="103775"/>
    <lineage>
        <taxon>Eukaryota</taxon>
        <taxon>Metazoa</taxon>
        <taxon>Ecdysozoa</taxon>
        <taxon>Arthropoda</taxon>
        <taxon>Hexapoda</taxon>
        <taxon>Insecta</taxon>
        <taxon>Pterygota</taxon>
        <taxon>Neoptera</taxon>
        <taxon>Endopterygota</taxon>
        <taxon>Diptera</taxon>
        <taxon>Brachycera</taxon>
        <taxon>Muscomorpha</taxon>
        <taxon>Ephydroidea</taxon>
        <taxon>Drosophilidae</taxon>
        <taxon>Drosophila</taxon>
        <taxon>Sophophora</taxon>
    </lineage>
</organism>
<accession>A0A9Q0BNM0</accession>
<reference evidence="1" key="1">
    <citation type="journal article" date="2023" name="Genome Biol. Evol.">
        <title>Long-read-based Genome Assembly of Drosophila gunungcola Reveals Fewer Chemosensory Genes in Flower-breeding Species.</title>
        <authorList>
            <person name="Negi A."/>
            <person name="Liao B.Y."/>
            <person name="Yeh S.D."/>
        </authorList>
    </citation>
    <scope>NUCLEOTIDE SEQUENCE</scope>
    <source>
        <strain evidence="1">Sukarami</strain>
    </source>
</reference>
<name>A0A9Q0BNM0_9MUSC</name>
<proteinExistence type="predicted"/>
<dbReference type="Proteomes" id="UP001059596">
    <property type="component" value="Unassembled WGS sequence"/>
</dbReference>
<sequence>MSKGNSRLPRHHSLCQFHHLTVLHDQLFPVTDALVQLHLLLLEEFQSIALLAERFPQVVKFCLTILQVFLELVDGHLAIPRIVFHTVRLLPALLQLLALGLDLGCQRVL</sequence>
<dbReference type="AlphaFoldDB" id="A0A9Q0BNM0"/>
<keyword evidence="2" id="KW-1185">Reference proteome</keyword>
<evidence type="ECO:0000313" key="2">
    <source>
        <dbReference type="Proteomes" id="UP001059596"/>
    </source>
</evidence>
<evidence type="ECO:0000313" key="1">
    <source>
        <dbReference type="EMBL" id="KAI8038089.1"/>
    </source>
</evidence>
<dbReference type="EMBL" id="JAMKOV010000009">
    <property type="protein sequence ID" value="KAI8038089.1"/>
    <property type="molecule type" value="Genomic_DNA"/>
</dbReference>
<gene>
    <name evidence="1" type="ORF">M5D96_009130</name>
</gene>